<evidence type="ECO:0000256" key="1">
    <source>
        <dbReference type="ARBA" id="ARBA00007420"/>
    </source>
</evidence>
<dbReference type="GO" id="GO:0005737">
    <property type="term" value="C:cytoplasm"/>
    <property type="evidence" value="ECO:0007669"/>
    <property type="project" value="TreeGrafter"/>
</dbReference>
<dbReference type="SUPFAM" id="SSF52540">
    <property type="entry name" value="P-loop containing nucleoside triphosphate hydrolases"/>
    <property type="match status" value="1"/>
</dbReference>
<dbReference type="Gene3D" id="3.40.50.300">
    <property type="entry name" value="P-loop containing nucleotide triphosphate hydrolases"/>
    <property type="match status" value="1"/>
</dbReference>
<keyword evidence="5 8" id="KW-0067">ATP-binding</keyword>
<accession>I2GI32</accession>
<evidence type="ECO:0000256" key="8">
    <source>
        <dbReference type="PIRSR" id="PIRSR000705-3"/>
    </source>
</evidence>
<dbReference type="RefSeq" id="WP_009282137.1">
    <property type="nucleotide sequence ID" value="NZ_CAIT01000006.1"/>
</dbReference>
<feature type="binding site" evidence="7">
    <location>
        <position position="43"/>
    </location>
    <ligand>
        <name>substrate</name>
    </ligand>
</feature>
<evidence type="ECO:0000256" key="4">
    <source>
        <dbReference type="ARBA" id="ARBA00022777"/>
    </source>
</evidence>
<dbReference type="OrthoDB" id="9776634at2"/>
<dbReference type="InterPro" id="IPR031314">
    <property type="entry name" value="DNK_dom"/>
</dbReference>
<comment type="similarity">
    <text evidence="1">Belongs to the DCK/DGK family.</text>
</comment>
<dbReference type="EMBL" id="CAIT01000006">
    <property type="protein sequence ID" value="CCH53557.1"/>
    <property type="molecule type" value="Genomic_DNA"/>
</dbReference>
<evidence type="ECO:0000256" key="3">
    <source>
        <dbReference type="ARBA" id="ARBA00022741"/>
    </source>
</evidence>
<name>I2GI32_9BACT</name>
<dbReference type="InterPro" id="IPR050566">
    <property type="entry name" value="Deoxyribonucleoside_kinase"/>
</dbReference>
<dbReference type="PANTHER" id="PTHR10513:SF35">
    <property type="entry name" value="DEOXYADENOSINE KINASE"/>
    <property type="match status" value="1"/>
</dbReference>
<evidence type="ECO:0000313" key="11">
    <source>
        <dbReference type="Proteomes" id="UP000009309"/>
    </source>
</evidence>
<dbReference type="PIRSF" id="PIRSF000705">
    <property type="entry name" value="DNK"/>
    <property type="match status" value="1"/>
</dbReference>
<evidence type="ECO:0000256" key="2">
    <source>
        <dbReference type="ARBA" id="ARBA00022679"/>
    </source>
</evidence>
<evidence type="ECO:0000313" key="10">
    <source>
        <dbReference type="EMBL" id="CCH53557.1"/>
    </source>
</evidence>
<feature type="binding site" evidence="8">
    <location>
        <begin position="7"/>
        <end position="15"/>
    </location>
    <ligand>
        <name>ATP</name>
        <dbReference type="ChEBI" id="CHEBI:30616"/>
    </ligand>
</feature>
<dbReference type="CDD" id="cd01673">
    <property type="entry name" value="dNK"/>
    <property type="match status" value="1"/>
</dbReference>
<comment type="caution">
    <text evidence="10">The sequence shown here is derived from an EMBL/GenBank/DDBJ whole genome shotgun (WGS) entry which is preliminary data.</text>
</comment>
<keyword evidence="3 8" id="KW-0547">Nucleotide-binding</keyword>
<feature type="binding site" evidence="7">
    <location>
        <position position="160"/>
    </location>
    <ligand>
        <name>substrate</name>
    </ligand>
</feature>
<sequence length="230" mass="26293">MHIAITGNIGAGKTTLAELLADHCGWEVLYEAVEGNPYLADFYADMERWSFNLQVYFLNSRLTQVKKIMSVLDENRANARLGNAAPARTMVQDRTIYEDSAIFARNLYESGYMTERDYRTYLDLFNNMVSLVHPPDLMIYLRADLPKLREQIQKRGRSFEQSISDAYLSSLNRLYEDFVASYTAGELLILDMNQLDFAHQPADFNTVIRQIKSRLTVLDGTSRGSFSADV</sequence>
<dbReference type="InterPro" id="IPR027417">
    <property type="entry name" value="P-loop_NTPase"/>
</dbReference>
<organism evidence="10 11">
    <name type="scientific">Fibrisoma limi BUZ 3</name>
    <dbReference type="NCBI Taxonomy" id="1185876"/>
    <lineage>
        <taxon>Bacteria</taxon>
        <taxon>Pseudomonadati</taxon>
        <taxon>Bacteroidota</taxon>
        <taxon>Cytophagia</taxon>
        <taxon>Cytophagales</taxon>
        <taxon>Spirosomataceae</taxon>
        <taxon>Fibrisoma</taxon>
    </lineage>
</organism>
<keyword evidence="11" id="KW-1185">Reference proteome</keyword>
<keyword evidence="2" id="KW-0808">Transferase</keyword>
<proteinExistence type="inferred from homology"/>
<evidence type="ECO:0000256" key="6">
    <source>
        <dbReference type="PIRSR" id="PIRSR000705-1"/>
    </source>
</evidence>
<feature type="binding site" evidence="7">
    <location>
        <position position="99"/>
    </location>
    <ligand>
        <name>substrate</name>
    </ligand>
</feature>
<evidence type="ECO:0000256" key="5">
    <source>
        <dbReference type="ARBA" id="ARBA00022840"/>
    </source>
</evidence>
<feature type="domain" description="Deoxynucleoside kinase" evidence="9">
    <location>
        <begin position="3"/>
        <end position="213"/>
    </location>
</feature>
<evidence type="ECO:0000256" key="7">
    <source>
        <dbReference type="PIRSR" id="PIRSR000705-2"/>
    </source>
</evidence>
<feature type="binding site" evidence="7">
    <location>
        <position position="54"/>
    </location>
    <ligand>
        <name>substrate</name>
    </ligand>
</feature>
<feature type="binding site" evidence="8">
    <location>
        <begin position="195"/>
        <end position="197"/>
    </location>
    <ligand>
        <name>ATP</name>
        <dbReference type="ChEBI" id="CHEBI:30616"/>
    </ligand>
</feature>
<evidence type="ECO:0000259" key="9">
    <source>
        <dbReference type="Pfam" id="PF01712"/>
    </source>
</evidence>
<dbReference type="Proteomes" id="UP000009309">
    <property type="component" value="Unassembled WGS sequence"/>
</dbReference>
<dbReference type="FunFam" id="3.40.50.300:FF:000659">
    <property type="entry name" value="Deoxyguanosine kinase"/>
    <property type="match status" value="1"/>
</dbReference>
<dbReference type="PANTHER" id="PTHR10513">
    <property type="entry name" value="DEOXYNUCLEOSIDE KINASE"/>
    <property type="match status" value="1"/>
</dbReference>
<dbReference type="eggNOG" id="COG1428">
    <property type="taxonomic scope" value="Bacteria"/>
</dbReference>
<dbReference type="STRING" id="1185876.BN8_02662"/>
<reference evidence="10 11" key="1">
    <citation type="journal article" date="2012" name="J. Bacteriol.">
        <title>Genome Sequence of the Filamentous Bacterium Fibrisoma limi BUZ 3T.</title>
        <authorList>
            <person name="Filippini M."/>
            <person name="Qi W."/>
            <person name="Jaenicke S."/>
            <person name="Goesmann A."/>
            <person name="Smits T.H."/>
            <person name="Bagheri H.C."/>
        </authorList>
    </citation>
    <scope>NUCLEOTIDE SEQUENCE [LARGE SCALE GENOMIC DNA]</scope>
    <source>
        <strain evidence="11">BUZ 3T</strain>
    </source>
</reference>
<dbReference type="InterPro" id="IPR002624">
    <property type="entry name" value="DCK/DGK"/>
</dbReference>
<keyword evidence="4 10" id="KW-0418">Kinase</keyword>
<dbReference type="GO" id="GO:0005524">
    <property type="term" value="F:ATP binding"/>
    <property type="evidence" value="ECO:0007669"/>
    <property type="project" value="UniProtKB-KW"/>
</dbReference>
<protein>
    <submittedName>
        <fullName evidence="10">Deoxynucleoside kinase</fullName>
    </submittedName>
</protein>
<dbReference type="GO" id="GO:0019136">
    <property type="term" value="F:deoxynucleoside kinase activity"/>
    <property type="evidence" value="ECO:0007669"/>
    <property type="project" value="InterPro"/>
</dbReference>
<dbReference type="AlphaFoldDB" id="I2GI32"/>
<feature type="binding site" evidence="7">
    <location>
        <position position="31"/>
    </location>
    <ligand>
        <name>substrate</name>
    </ligand>
</feature>
<gene>
    <name evidence="10" type="ORF">BN8_02662</name>
</gene>
<dbReference type="Pfam" id="PF01712">
    <property type="entry name" value="dNK"/>
    <property type="match status" value="1"/>
</dbReference>
<feature type="binding site" evidence="7">
    <location>
        <position position="94"/>
    </location>
    <ligand>
        <name>substrate</name>
    </ligand>
</feature>
<feature type="active site" description="Proton acceptor" evidence="6">
    <location>
        <position position="93"/>
    </location>
</feature>